<sequence>MNSKLAICEAERLERLQQIRQDVRRLSEARARVRGLVAADDVLRQTLASASRTDVASGLSDEGHDLAKQFQKLILENYGDDDRECSEQVCEHSSTPDSVYSSLSDVDANNECHLKIIKVTNVYKVAYLKHFIKQKRLRRATRQAIFKKKMESIKKMLEEWQKALNTVITRKLSTLNLDEHFMDTTSQEAMGDYSKQNFREDSCSDSDLRTDIGDSCYDDYSSTWVHNPYMTFPCEYESIPEMSTPKEYNYFEDVPCRISQQQMNRDVSSSKGPHTLFVLPEETSSQIAFEEFRRENEEAEEYAA</sequence>
<dbReference type="OrthoDB" id="7402155at2759"/>
<proteinExistence type="predicted"/>
<dbReference type="EMBL" id="BGZK01001238">
    <property type="protein sequence ID" value="GBP75166.1"/>
    <property type="molecule type" value="Genomic_DNA"/>
</dbReference>
<accession>A0A4C1YG81</accession>
<name>A0A4C1YG81_EUMVA</name>
<evidence type="ECO:0000313" key="1">
    <source>
        <dbReference type="EMBL" id="GBP75166.1"/>
    </source>
</evidence>
<evidence type="ECO:0000313" key="2">
    <source>
        <dbReference type="Proteomes" id="UP000299102"/>
    </source>
</evidence>
<organism evidence="1 2">
    <name type="scientific">Eumeta variegata</name>
    <name type="common">Bagworm moth</name>
    <name type="synonym">Eumeta japonica</name>
    <dbReference type="NCBI Taxonomy" id="151549"/>
    <lineage>
        <taxon>Eukaryota</taxon>
        <taxon>Metazoa</taxon>
        <taxon>Ecdysozoa</taxon>
        <taxon>Arthropoda</taxon>
        <taxon>Hexapoda</taxon>
        <taxon>Insecta</taxon>
        <taxon>Pterygota</taxon>
        <taxon>Neoptera</taxon>
        <taxon>Endopterygota</taxon>
        <taxon>Lepidoptera</taxon>
        <taxon>Glossata</taxon>
        <taxon>Ditrysia</taxon>
        <taxon>Tineoidea</taxon>
        <taxon>Psychidae</taxon>
        <taxon>Oiketicinae</taxon>
        <taxon>Eumeta</taxon>
    </lineage>
</organism>
<gene>
    <name evidence="1" type="ORF">EVAR_90335_1</name>
</gene>
<keyword evidence="2" id="KW-1185">Reference proteome</keyword>
<reference evidence="1 2" key="1">
    <citation type="journal article" date="2019" name="Commun. Biol.">
        <title>The bagworm genome reveals a unique fibroin gene that provides high tensile strength.</title>
        <authorList>
            <person name="Kono N."/>
            <person name="Nakamura H."/>
            <person name="Ohtoshi R."/>
            <person name="Tomita M."/>
            <person name="Numata K."/>
            <person name="Arakawa K."/>
        </authorList>
    </citation>
    <scope>NUCLEOTIDE SEQUENCE [LARGE SCALE GENOMIC DNA]</scope>
</reference>
<dbReference type="AlphaFoldDB" id="A0A4C1YG81"/>
<comment type="caution">
    <text evidence="1">The sequence shown here is derived from an EMBL/GenBank/DDBJ whole genome shotgun (WGS) entry which is preliminary data.</text>
</comment>
<dbReference type="Proteomes" id="UP000299102">
    <property type="component" value="Unassembled WGS sequence"/>
</dbReference>
<protein>
    <submittedName>
        <fullName evidence="1">Uncharacterized protein</fullName>
    </submittedName>
</protein>